<evidence type="ECO:0000256" key="9">
    <source>
        <dbReference type="ARBA" id="ARBA00023128"/>
    </source>
</evidence>
<dbReference type="InterPro" id="IPR036314">
    <property type="entry name" value="SOD_C_sf"/>
</dbReference>
<dbReference type="InterPro" id="IPR019832">
    <property type="entry name" value="Mn/Fe_SOD_C"/>
</dbReference>
<reference evidence="17 18" key="1">
    <citation type="submission" date="2019-10" db="EMBL/GenBank/DDBJ databases">
        <authorList>
            <person name="Palmer J.M."/>
        </authorList>
    </citation>
    <scope>NUCLEOTIDE SEQUENCE [LARGE SCALE GENOMIC DNA]</scope>
    <source>
        <strain evidence="17 18">TWF696</strain>
    </source>
</reference>
<keyword evidence="14" id="KW-0732">Signal</keyword>
<feature type="chain" id="PRO_5043934063" description="Superoxide dismutase" evidence="14">
    <location>
        <begin position="19"/>
        <end position="251"/>
    </location>
</feature>
<dbReference type="Pfam" id="PF00081">
    <property type="entry name" value="Sod_Fe_N"/>
    <property type="match status" value="1"/>
</dbReference>
<evidence type="ECO:0000256" key="4">
    <source>
        <dbReference type="ARBA" id="ARBA00008714"/>
    </source>
</evidence>
<keyword evidence="9" id="KW-0496">Mitochondrion</keyword>
<dbReference type="PRINTS" id="PR01703">
    <property type="entry name" value="MNSODISMTASE"/>
</dbReference>
<comment type="similarity">
    <text evidence="4 13">Belongs to the iron/manganese superoxide dismutase family.</text>
</comment>
<feature type="binding site" evidence="12">
    <location>
        <position position="122"/>
    </location>
    <ligand>
        <name>Mn(2+)</name>
        <dbReference type="ChEBI" id="CHEBI:29035"/>
    </ligand>
</feature>
<feature type="domain" description="Manganese/iron superoxide dismutase N-terminal" evidence="15">
    <location>
        <begin position="42"/>
        <end position="129"/>
    </location>
</feature>
<dbReference type="FunFam" id="1.10.287.990:FF:000001">
    <property type="entry name" value="Superoxide dismutase"/>
    <property type="match status" value="1"/>
</dbReference>
<dbReference type="InterPro" id="IPR036324">
    <property type="entry name" value="Mn/Fe_SOD_N_sf"/>
</dbReference>
<evidence type="ECO:0000256" key="7">
    <source>
        <dbReference type="ARBA" id="ARBA00022946"/>
    </source>
</evidence>
<comment type="catalytic activity">
    <reaction evidence="11 13">
        <text>2 superoxide + 2 H(+) = H2O2 + O2</text>
        <dbReference type="Rhea" id="RHEA:20696"/>
        <dbReference type="ChEBI" id="CHEBI:15378"/>
        <dbReference type="ChEBI" id="CHEBI:15379"/>
        <dbReference type="ChEBI" id="CHEBI:16240"/>
        <dbReference type="ChEBI" id="CHEBI:18421"/>
        <dbReference type="EC" id="1.15.1.1"/>
    </reaction>
</comment>
<dbReference type="Gene3D" id="1.10.287.990">
    <property type="entry name" value="Fe,Mn superoxide dismutase (SOD) domain"/>
    <property type="match status" value="1"/>
</dbReference>
<evidence type="ECO:0000256" key="5">
    <source>
        <dbReference type="ARBA" id="ARBA00011881"/>
    </source>
</evidence>
<dbReference type="InterPro" id="IPR050265">
    <property type="entry name" value="Fe/Mn_Superoxide_Dismutase"/>
</dbReference>
<evidence type="ECO:0000256" key="14">
    <source>
        <dbReference type="SAM" id="SignalP"/>
    </source>
</evidence>
<proteinExistence type="inferred from homology"/>
<accession>A0AAV9UCC9</accession>
<protein>
    <recommendedName>
        <fullName evidence="13">Superoxide dismutase</fullName>
        <ecNumber evidence="13">1.15.1.1</ecNumber>
    </recommendedName>
</protein>
<dbReference type="PIRSF" id="PIRSF000349">
    <property type="entry name" value="SODismutase"/>
    <property type="match status" value="1"/>
</dbReference>
<dbReference type="Proteomes" id="UP001375240">
    <property type="component" value="Unassembled WGS sequence"/>
</dbReference>
<evidence type="ECO:0000256" key="6">
    <source>
        <dbReference type="ARBA" id="ARBA00022723"/>
    </source>
</evidence>
<feature type="domain" description="Manganese/iron superoxide dismutase C-terminal" evidence="16">
    <location>
        <begin position="139"/>
        <end position="241"/>
    </location>
</feature>
<sequence>MRFLKPIVLLAISCYGQSLEDLPQMADNSTNTPVPASSEASKYVLPPLPYSYDALEPHISTQIMELHHKRHHQAYVNNLNSALDELQKLRGQANPDDTDLNWSRVFELEETVKFNKGGHINHSLFWKGLTPAGTPESTPQGELEKAIITHWGSIEAFKTTFYKSILQQVKGSGWGWLVCNIHTNKLAVATSKDQEAILAPDKPILGIDMWEHAYYLQYYNNKIAYLEAIWNVLNWKEANERYILCLPHSFK</sequence>
<evidence type="ECO:0000256" key="10">
    <source>
        <dbReference type="ARBA" id="ARBA00023211"/>
    </source>
</evidence>
<dbReference type="EMBL" id="JAVHNQ010000010">
    <property type="protein sequence ID" value="KAK6337851.1"/>
    <property type="molecule type" value="Genomic_DNA"/>
</dbReference>
<dbReference type="InterPro" id="IPR019831">
    <property type="entry name" value="Mn/Fe_SOD_N"/>
</dbReference>
<name>A0AAV9UCC9_9PEZI</name>
<evidence type="ECO:0000256" key="8">
    <source>
        <dbReference type="ARBA" id="ARBA00023002"/>
    </source>
</evidence>
<dbReference type="GO" id="GO:0004784">
    <property type="term" value="F:superoxide dismutase activity"/>
    <property type="evidence" value="ECO:0007669"/>
    <property type="project" value="UniProtKB-EC"/>
</dbReference>
<keyword evidence="18" id="KW-1185">Reference proteome</keyword>
<evidence type="ECO:0000313" key="18">
    <source>
        <dbReference type="Proteomes" id="UP001375240"/>
    </source>
</evidence>
<evidence type="ECO:0000259" key="15">
    <source>
        <dbReference type="Pfam" id="PF00081"/>
    </source>
</evidence>
<dbReference type="GO" id="GO:0005759">
    <property type="term" value="C:mitochondrial matrix"/>
    <property type="evidence" value="ECO:0007669"/>
    <property type="project" value="UniProtKB-SubCell"/>
</dbReference>
<evidence type="ECO:0000256" key="1">
    <source>
        <dbReference type="ARBA" id="ARBA00001936"/>
    </source>
</evidence>
<dbReference type="GO" id="GO:0030145">
    <property type="term" value="F:manganese ion binding"/>
    <property type="evidence" value="ECO:0007669"/>
    <property type="project" value="TreeGrafter"/>
</dbReference>
<keyword evidence="7" id="KW-0809">Transit peptide</keyword>
<dbReference type="Gene3D" id="3.55.40.20">
    <property type="entry name" value="Iron/manganese superoxide dismutase, C-terminal domain"/>
    <property type="match status" value="1"/>
</dbReference>
<keyword evidence="6 12" id="KW-0479">Metal-binding</keyword>
<keyword evidence="10" id="KW-0464">Manganese</keyword>
<dbReference type="AlphaFoldDB" id="A0AAV9UCC9"/>
<evidence type="ECO:0000256" key="13">
    <source>
        <dbReference type="RuleBase" id="RU000414"/>
    </source>
</evidence>
<comment type="subcellular location">
    <subcellularLocation>
        <location evidence="3">Mitochondrion matrix</location>
    </subcellularLocation>
</comment>
<evidence type="ECO:0000256" key="11">
    <source>
        <dbReference type="ARBA" id="ARBA00049204"/>
    </source>
</evidence>
<comment type="caution">
    <text evidence="17">The sequence shown here is derived from an EMBL/GenBank/DDBJ whole genome shotgun (WGS) entry which is preliminary data.</text>
</comment>
<evidence type="ECO:0000259" key="16">
    <source>
        <dbReference type="Pfam" id="PF02777"/>
    </source>
</evidence>
<dbReference type="InterPro" id="IPR001189">
    <property type="entry name" value="Mn/Fe_SOD"/>
</dbReference>
<dbReference type="Pfam" id="PF02777">
    <property type="entry name" value="Sod_Fe_C"/>
    <property type="match status" value="1"/>
</dbReference>
<feature type="binding site" evidence="12">
    <location>
        <position position="208"/>
    </location>
    <ligand>
        <name>Mn(2+)</name>
        <dbReference type="ChEBI" id="CHEBI:29035"/>
    </ligand>
</feature>
<feature type="binding site" evidence="12">
    <location>
        <position position="67"/>
    </location>
    <ligand>
        <name>Mn(2+)</name>
        <dbReference type="ChEBI" id="CHEBI:29035"/>
    </ligand>
</feature>
<dbReference type="InterPro" id="IPR019833">
    <property type="entry name" value="Mn/Fe_SOD_BS"/>
</dbReference>
<evidence type="ECO:0000256" key="2">
    <source>
        <dbReference type="ARBA" id="ARBA00002170"/>
    </source>
</evidence>
<dbReference type="FunFam" id="3.55.40.20:FF:000004">
    <property type="entry name" value="Superoxide dismutase [Fe]"/>
    <property type="match status" value="1"/>
</dbReference>
<dbReference type="PANTHER" id="PTHR11404:SF29">
    <property type="entry name" value="SUPEROXIDE DISMUTASE"/>
    <property type="match status" value="1"/>
</dbReference>
<comment type="function">
    <text evidence="13">Destroys radicals which are normally produced within the cells and which are toxic to biological systems.</text>
</comment>
<feature type="signal peptide" evidence="14">
    <location>
        <begin position="1"/>
        <end position="18"/>
    </location>
</feature>
<dbReference type="SUPFAM" id="SSF54719">
    <property type="entry name" value="Fe,Mn superoxide dismutase (SOD), C-terminal domain"/>
    <property type="match status" value="1"/>
</dbReference>
<gene>
    <name evidence="17" type="ORF">TWF696_001329</name>
</gene>
<keyword evidence="8 13" id="KW-0560">Oxidoreductase</keyword>
<evidence type="ECO:0000256" key="12">
    <source>
        <dbReference type="PIRSR" id="PIRSR000349-1"/>
    </source>
</evidence>
<evidence type="ECO:0000313" key="17">
    <source>
        <dbReference type="EMBL" id="KAK6337851.1"/>
    </source>
</evidence>
<comment type="subunit">
    <text evidence="5">Homotetramer.</text>
</comment>
<dbReference type="SUPFAM" id="SSF46609">
    <property type="entry name" value="Fe,Mn superoxide dismutase (SOD), N-terminal domain"/>
    <property type="match status" value="1"/>
</dbReference>
<organism evidence="17 18">
    <name type="scientific">Orbilia brochopaga</name>
    <dbReference type="NCBI Taxonomy" id="3140254"/>
    <lineage>
        <taxon>Eukaryota</taxon>
        <taxon>Fungi</taxon>
        <taxon>Dikarya</taxon>
        <taxon>Ascomycota</taxon>
        <taxon>Pezizomycotina</taxon>
        <taxon>Orbiliomycetes</taxon>
        <taxon>Orbiliales</taxon>
        <taxon>Orbiliaceae</taxon>
        <taxon>Orbilia</taxon>
    </lineage>
</organism>
<feature type="binding site" evidence="12">
    <location>
        <position position="212"/>
    </location>
    <ligand>
        <name>Mn(2+)</name>
        <dbReference type="ChEBI" id="CHEBI:29035"/>
    </ligand>
</feature>
<dbReference type="PROSITE" id="PS00088">
    <property type="entry name" value="SOD_MN"/>
    <property type="match status" value="1"/>
</dbReference>
<comment type="cofactor">
    <cofactor evidence="1">
        <name>Mn(2+)</name>
        <dbReference type="ChEBI" id="CHEBI:29035"/>
    </cofactor>
</comment>
<comment type="function">
    <text evidence="2">Destroys superoxide anion radicals which are normally produced within the cells and which are toxic to biological systems.</text>
</comment>
<dbReference type="EC" id="1.15.1.1" evidence="13"/>
<dbReference type="PANTHER" id="PTHR11404">
    <property type="entry name" value="SUPEROXIDE DISMUTASE 2"/>
    <property type="match status" value="1"/>
</dbReference>
<evidence type="ECO:0000256" key="3">
    <source>
        <dbReference type="ARBA" id="ARBA00004305"/>
    </source>
</evidence>